<gene>
    <name evidence="2" type="ORF">UFOVP514_17</name>
</gene>
<keyword evidence="1" id="KW-0472">Membrane</keyword>
<organism evidence="2">
    <name type="scientific">uncultured Caudovirales phage</name>
    <dbReference type="NCBI Taxonomy" id="2100421"/>
    <lineage>
        <taxon>Viruses</taxon>
        <taxon>Duplodnaviria</taxon>
        <taxon>Heunggongvirae</taxon>
        <taxon>Uroviricota</taxon>
        <taxon>Caudoviricetes</taxon>
        <taxon>Peduoviridae</taxon>
        <taxon>Maltschvirus</taxon>
        <taxon>Maltschvirus maltsch</taxon>
    </lineage>
</organism>
<keyword evidence="1" id="KW-0812">Transmembrane</keyword>
<evidence type="ECO:0000313" key="2">
    <source>
        <dbReference type="EMBL" id="CAB4147213.1"/>
    </source>
</evidence>
<protein>
    <submittedName>
        <fullName evidence="2">Uncharacterized protein</fullName>
    </submittedName>
</protein>
<keyword evidence="1" id="KW-1133">Transmembrane helix</keyword>
<feature type="transmembrane region" description="Helical" evidence="1">
    <location>
        <begin position="21"/>
        <end position="38"/>
    </location>
</feature>
<evidence type="ECO:0000256" key="1">
    <source>
        <dbReference type="SAM" id="Phobius"/>
    </source>
</evidence>
<sequence length="66" mass="6692">MTVIEKLKAKTSPKNRRDGRILTAISGACATILGSGLVSNPIAVTVITAIGGVTGIMAGKRALKTV</sequence>
<dbReference type="EMBL" id="LR796477">
    <property type="protein sequence ID" value="CAB4147213.1"/>
    <property type="molecule type" value="Genomic_DNA"/>
</dbReference>
<name>A0A6J5MP73_9CAUD</name>
<feature type="transmembrane region" description="Helical" evidence="1">
    <location>
        <begin position="44"/>
        <end position="63"/>
    </location>
</feature>
<reference evidence="2" key="1">
    <citation type="submission" date="2020-04" db="EMBL/GenBank/DDBJ databases">
        <authorList>
            <person name="Chiriac C."/>
            <person name="Salcher M."/>
            <person name="Ghai R."/>
            <person name="Kavagutti S V."/>
        </authorList>
    </citation>
    <scope>NUCLEOTIDE SEQUENCE</scope>
</reference>
<proteinExistence type="predicted"/>
<accession>A0A6J5MP73</accession>